<organism evidence="2 3">
    <name type="scientific">Cotesia glomerata</name>
    <name type="common">Lepidopteran parasitic wasp</name>
    <name type="synonym">Apanteles glomeratus</name>
    <dbReference type="NCBI Taxonomy" id="32391"/>
    <lineage>
        <taxon>Eukaryota</taxon>
        <taxon>Metazoa</taxon>
        <taxon>Ecdysozoa</taxon>
        <taxon>Arthropoda</taxon>
        <taxon>Hexapoda</taxon>
        <taxon>Insecta</taxon>
        <taxon>Pterygota</taxon>
        <taxon>Neoptera</taxon>
        <taxon>Endopterygota</taxon>
        <taxon>Hymenoptera</taxon>
        <taxon>Apocrita</taxon>
        <taxon>Ichneumonoidea</taxon>
        <taxon>Braconidae</taxon>
        <taxon>Microgastrinae</taxon>
        <taxon>Cotesia</taxon>
    </lineage>
</organism>
<accession>A0AAV7HWW2</accession>
<proteinExistence type="predicted"/>
<name>A0AAV7HWW2_COTGL</name>
<dbReference type="AlphaFoldDB" id="A0AAV7HWW2"/>
<evidence type="ECO:0000256" key="1">
    <source>
        <dbReference type="SAM" id="Coils"/>
    </source>
</evidence>
<sequence>MHTATIAKPCGYIRRNKNFIVSSQKIYRLNDEKILTTIYGTEDIDLQDLYVRDQQLKLSNVAVKFIDSDDNPFTLRDRNSTTSRIIMTKLPKYSPQITSNVLFKPKVIRKNDIQSSKKNVNSKSSEFYRTMMPKDSDIFNDVNDIEIDEARSTAEVIDDSEPHRMQRTKKTVGKKSLQRSFMTPQTVSASGPSSRKTIIRRPLASLNNNLRMLKKKMNNFSQLLQNKNSKDVQPKRPLEHREHERKTTYMMPNLSESIVVEDGEEFVVIGDTAIRAENLAEILRKSTMRQQVNLIIKELWPSEILENMFINDRHKNENHFKVTNQECKKIKDLCLYLQQKRELSWIPGSRDDITIYLKTWIGAYLNEHRRQLKIKEGNQT</sequence>
<feature type="coiled-coil region" evidence="1">
    <location>
        <begin position="203"/>
        <end position="230"/>
    </location>
</feature>
<dbReference type="Proteomes" id="UP000826195">
    <property type="component" value="Unassembled WGS sequence"/>
</dbReference>
<evidence type="ECO:0000313" key="3">
    <source>
        <dbReference type="Proteomes" id="UP000826195"/>
    </source>
</evidence>
<evidence type="ECO:0000313" key="2">
    <source>
        <dbReference type="EMBL" id="KAH0535233.1"/>
    </source>
</evidence>
<protein>
    <submittedName>
        <fullName evidence="2">Uncharacterized protein</fullName>
    </submittedName>
</protein>
<gene>
    <name evidence="2" type="ORF">KQX54_015249</name>
</gene>
<reference evidence="2 3" key="1">
    <citation type="journal article" date="2021" name="J. Hered.">
        <title>A chromosome-level genome assembly of the parasitoid wasp, Cotesia glomerata (Hymenoptera: Braconidae).</title>
        <authorList>
            <person name="Pinto B.J."/>
            <person name="Weis J.J."/>
            <person name="Gamble T."/>
            <person name="Ode P.J."/>
            <person name="Paul R."/>
            <person name="Zaspel J.M."/>
        </authorList>
    </citation>
    <scope>NUCLEOTIDE SEQUENCE [LARGE SCALE GENOMIC DNA]</scope>
    <source>
        <strain evidence="2">CgM1</strain>
    </source>
</reference>
<dbReference type="EMBL" id="JAHXZJ010002982">
    <property type="protein sequence ID" value="KAH0535233.1"/>
    <property type="molecule type" value="Genomic_DNA"/>
</dbReference>
<keyword evidence="1" id="KW-0175">Coiled coil</keyword>
<keyword evidence="3" id="KW-1185">Reference proteome</keyword>
<comment type="caution">
    <text evidence="2">The sequence shown here is derived from an EMBL/GenBank/DDBJ whole genome shotgun (WGS) entry which is preliminary data.</text>
</comment>